<evidence type="ECO:0000256" key="1">
    <source>
        <dbReference type="ARBA" id="ARBA00022603"/>
    </source>
</evidence>
<dbReference type="InterPro" id="IPR029063">
    <property type="entry name" value="SAM-dependent_MTases_sf"/>
</dbReference>
<evidence type="ECO:0000256" key="2">
    <source>
        <dbReference type="ARBA" id="ARBA00022679"/>
    </source>
</evidence>
<dbReference type="GO" id="GO:0052913">
    <property type="term" value="F:16S rRNA (guanine(966)-N(2))-methyltransferase activity"/>
    <property type="evidence" value="ECO:0007669"/>
    <property type="project" value="UniProtKB-EC"/>
</dbReference>
<keyword evidence="5" id="KW-1185">Reference proteome</keyword>
<evidence type="ECO:0000313" key="4">
    <source>
        <dbReference type="EMBL" id="QDT04666.1"/>
    </source>
</evidence>
<feature type="compositionally biased region" description="Low complexity" evidence="3">
    <location>
        <begin position="1"/>
        <end position="21"/>
    </location>
</feature>
<dbReference type="InterPro" id="IPR004398">
    <property type="entry name" value="RNA_MeTrfase_RsmD"/>
</dbReference>
<dbReference type="RefSeq" id="WP_145170403.1">
    <property type="nucleotide sequence ID" value="NZ_CP036525.1"/>
</dbReference>
<dbReference type="CDD" id="cd02440">
    <property type="entry name" value="AdoMet_MTases"/>
    <property type="match status" value="1"/>
</dbReference>
<dbReference type="Proteomes" id="UP000318538">
    <property type="component" value="Chromosome"/>
</dbReference>
<feature type="region of interest" description="Disordered" evidence="3">
    <location>
        <begin position="1"/>
        <end position="54"/>
    </location>
</feature>
<dbReference type="KEGG" id="rlc:K227x_30600"/>
<evidence type="ECO:0000313" key="5">
    <source>
        <dbReference type="Proteomes" id="UP000318538"/>
    </source>
</evidence>
<sequence length="242" mass="26337">MKRSSSKPSGSKGSRPSSGSKPAKKRGKPAAGSSARSAADAKKATKPTKLRIIGGHMRGRTVVYHGEEFTRPMKDNIRENAFNILNRAAKGAKCFDLFAGTGAMAFESISRGAISAVMVEQNRRAARFVRETTESLGIESKVKIVTADTFRIAGELLGPPEDETAWLVFLCPPYILWHERLEDLNAIIRSVLVNAPPGSVLMVETEKTFDQDLLPPGDWDRRTYGGTTLGFIEPAQVCGMNL</sequence>
<dbReference type="Gene3D" id="3.40.50.150">
    <property type="entry name" value="Vaccinia Virus protein VP39"/>
    <property type="match status" value="1"/>
</dbReference>
<feature type="compositionally biased region" description="Low complexity" evidence="3">
    <location>
        <begin position="29"/>
        <end position="38"/>
    </location>
</feature>
<keyword evidence="2 4" id="KW-0808">Transferase</keyword>
<name>A0A517NBZ9_9BACT</name>
<keyword evidence="1 4" id="KW-0489">Methyltransferase</keyword>
<dbReference type="PANTHER" id="PTHR43542:SF1">
    <property type="entry name" value="METHYLTRANSFERASE"/>
    <property type="match status" value="1"/>
</dbReference>
<dbReference type="OrthoDB" id="9803017at2"/>
<gene>
    <name evidence="4" type="primary">rsmD</name>
    <name evidence="4" type="ORF">K227x_30600</name>
</gene>
<evidence type="ECO:0000256" key="3">
    <source>
        <dbReference type="SAM" id="MobiDB-lite"/>
    </source>
</evidence>
<organism evidence="4 5">
    <name type="scientific">Rubripirellula lacrimiformis</name>
    <dbReference type="NCBI Taxonomy" id="1930273"/>
    <lineage>
        <taxon>Bacteria</taxon>
        <taxon>Pseudomonadati</taxon>
        <taxon>Planctomycetota</taxon>
        <taxon>Planctomycetia</taxon>
        <taxon>Pirellulales</taxon>
        <taxon>Pirellulaceae</taxon>
        <taxon>Rubripirellula</taxon>
    </lineage>
</organism>
<proteinExistence type="predicted"/>
<dbReference type="AlphaFoldDB" id="A0A517NBZ9"/>
<reference evidence="4 5" key="1">
    <citation type="submission" date="2019-02" db="EMBL/GenBank/DDBJ databases">
        <title>Deep-cultivation of Planctomycetes and their phenomic and genomic characterization uncovers novel biology.</title>
        <authorList>
            <person name="Wiegand S."/>
            <person name="Jogler M."/>
            <person name="Boedeker C."/>
            <person name="Pinto D."/>
            <person name="Vollmers J."/>
            <person name="Rivas-Marin E."/>
            <person name="Kohn T."/>
            <person name="Peeters S.H."/>
            <person name="Heuer A."/>
            <person name="Rast P."/>
            <person name="Oberbeckmann S."/>
            <person name="Bunk B."/>
            <person name="Jeske O."/>
            <person name="Meyerdierks A."/>
            <person name="Storesund J.E."/>
            <person name="Kallscheuer N."/>
            <person name="Luecker S."/>
            <person name="Lage O.M."/>
            <person name="Pohl T."/>
            <person name="Merkel B.J."/>
            <person name="Hornburger P."/>
            <person name="Mueller R.-W."/>
            <person name="Bruemmer F."/>
            <person name="Labrenz M."/>
            <person name="Spormann A.M."/>
            <person name="Op den Camp H."/>
            <person name="Overmann J."/>
            <person name="Amann R."/>
            <person name="Jetten M.S.M."/>
            <person name="Mascher T."/>
            <person name="Medema M.H."/>
            <person name="Devos D.P."/>
            <person name="Kaster A.-K."/>
            <person name="Ovreas L."/>
            <person name="Rohde M."/>
            <person name="Galperin M.Y."/>
            <person name="Jogler C."/>
        </authorList>
    </citation>
    <scope>NUCLEOTIDE SEQUENCE [LARGE SCALE GENOMIC DNA]</scope>
    <source>
        <strain evidence="4 5">K22_7</strain>
    </source>
</reference>
<dbReference type="SUPFAM" id="SSF53335">
    <property type="entry name" value="S-adenosyl-L-methionine-dependent methyltransferases"/>
    <property type="match status" value="1"/>
</dbReference>
<dbReference type="Pfam" id="PF03602">
    <property type="entry name" value="Cons_hypoth95"/>
    <property type="match status" value="1"/>
</dbReference>
<dbReference type="EMBL" id="CP036525">
    <property type="protein sequence ID" value="QDT04666.1"/>
    <property type="molecule type" value="Genomic_DNA"/>
</dbReference>
<protein>
    <submittedName>
        <fullName evidence="4">Ribosomal RNA small subunit methyltransferase D</fullName>
        <ecNumber evidence="4">2.1.1.171</ecNumber>
    </submittedName>
</protein>
<dbReference type="EC" id="2.1.1.171" evidence="4"/>
<dbReference type="PANTHER" id="PTHR43542">
    <property type="entry name" value="METHYLTRANSFERASE"/>
    <property type="match status" value="1"/>
</dbReference>
<accession>A0A517NBZ9</accession>